<gene>
    <name evidence="2" type="ORF">J3Q64DRAFT_1140727</name>
</gene>
<dbReference type="Proteomes" id="UP001448207">
    <property type="component" value="Unassembled WGS sequence"/>
</dbReference>
<dbReference type="InterPro" id="IPR036249">
    <property type="entry name" value="Thioredoxin-like_sf"/>
</dbReference>
<evidence type="ECO:0000313" key="2">
    <source>
        <dbReference type="EMBL" id="KAL0083676.1"/>
    </source>
</evidence>
<organism evidence="2 3">
    <name type="scientific">Phycomyces blakesleeanus</name>
    <dbReference type="NCBI Taxonomy" id="4837"/>
    <lineage>
        <taxon>Eukaryota</taxon>
        <taxon>Fungi</taxon>
        <taxon>Fungi incertae sedis</taxon>
        <taxon>Mucoromycota</taxon>
        <taxon>Mucoromycotina</taxon>
        <taxon>Mucoromycetes</taxon>
        <taxon>Mucorales</taxon>
        <taxon>Phycomycetaceae</taxon>
        <taxon>Phycomyces</taxon>
    </lineage>
</organism>
<name>A0ABR3AWI5_PHYBL</name>
<keyword evidence="1" id="KW-0813">Transport</keyword>
<reference evidence="2 3" key="1">
    <citation type="submission" date="2024-04" db="EMBL/GenBank/DDBJ databases">
        <title>Symmetric and asymmetric DNA N6-adenine methylation regulates different biological responses in Mucorales.</title>
        <authorList>
            <consortium name="Lawrence Berkeley National Laboratory"/>
            <person name="Lax C."/>
            <person name="Mondo S.J."/>
            <person name="Osorio-Concepcion M."/>
            <person name="Muszewska A."/>
            <person name="Corrochano-Luque M."/>
            <person name="Gutierrez G."/>
            <person name="Riley R."/>
            <person name="Lipzen A."/>
            <person name="Guo J."/>
            <person name="Hundley H."/>
            <person name="Amirebrahimi M."/>
            <person name="Ng V."/>
            <person name="Lorenzo-Gutierrez D."/>
            <person name="Binder U."/>
            <person name="Yang J."/>
            <person name="Song Y."/>
            <person name="Canovas D."/>
            <person name="Navarro E."/>
            <person name="Freitag M."/>
            <person name="Gabaldon T."/>
            <person name="Grigoriev I.V."/>
            <person name="Corrochano L.M."/>
            <person name="Nicolas F.E."/>
            <person name="Garre V."/>
        </authorList>
    </citation>
    <scope>NUCLEOTIDE SEQUENCE [LARGE SCALE GENOMIC DNA]</scope>
    <source>
        <strain evidence="2 3">L51</strain>
    </source>
</reference>
<dbReference type="PANTHER" id="PTHR33558">
    <property type="entry name" value="GLUTAREDOXIN-LIKE PROTEIN C5ORF63 HOMOLOG"/>
    <property type="match status" value="1"/>
</dbReference>
<dbReference type="InterPro" id="IPR008554">
    <property type="entry name" value="Glutaredoxin-like"/>
</dbReference>
<evidence type="ECO:0000313" key="3">
    <source>
        <dbReference type="Proteomes" id="UP001448207"/>
    </source>
</evidence>
<dbReference type="EMBL" id="JBCLYO010000013">
    <property type="protein sequence ID" value="KAL0083676.1"/>
    <property type="molecule type" value="Genomic_DNA"/>
</dbReference>
<protein>
    <recommendedName>
        <fullName evidence="1">Glutaredoxin-like protein</fullName>
    </recommendedName>
</protein>
<accession>A0ABR3AWI5</accession>
<keyword evidence="3" id="KW-1185">Reference proteome</keyword>
<sequence length="97" mass="11016">MASRAIKLTLYSSSTCSLCTTARENILRVQKKVPFALSVLDIHKPECPKEMADKYIFDVPVVHMNDQFLMQHYVPEETLLEAIKKFESTGKVERVGA</sequence>
<keyword evidence="1" id="KW-0249">Electron transport</keyword>
<dbReference type="Pfam" id="PF05768">
    <property type="entry name" value="Glrx-like"/>
    <property type="match status" value="1"/>
</dbReference>
<evidence type="ECO:0000256" key="1">
    <source>
        <dbReference type="RuleBase" id="RU363082"/>
    </source>
</evidence>
<dbReference type="SUPFAM" id="SSF52833">
    <property type="entry name" value="Thioredoxin-like"/>
    <property type="match status" value="1"/>
</dbReference>
<comment type="similarity">
    <text evidence="1">Belongs to the glutaredoxin family.</text>
</comment>
<proteinExistence type="inferred from homology"/>
<comment type="caution">
    <text evidence="2">The sequence shown here is derived from an EMBL/GenBank/DDBJ whole genome shotgun (WGS) entry which is preliminary data.</text>
</comment>
<dbReference type="Gene3D" id="3.40.30.10">
    <property type="entry name" value="Glutaredoxin"/>
    <property type="match status" value="1"/>
</dbReference>
<dbReference type="PANTHER" id="PTHR33558:SF1">
    <property type="entry name" value="GLUTAREDOXIN-LIKE PROTEIN C5ORF63 HOMOLOG"/>
    <property type="match status" value="1"/>
</dbReference>
<dbReference type="InterPro" id="IPR052565">
    <property type="entry name" value="Glutaredoxin-like_YDR286C"/>
</dbReference>